<dbReference type="OMA" id="NYRIHVD"/>
<name>E2BQ44_HARSA</name>
<protein>
    <submittedName>
        <fullName evidence="2">Uncharacterized protein</fullName>
    </submittedName>
</protein>
<keyword evidence="3" id="KW-1185">Reference proteome</keyword>
<dbReference type="InParanoid" id="E2BQ44"/>
<evidence type="ECO:0000256" key="1">
    <source>
        <dbReference type="SAM" id="SignalP"/>
    </source>
</evidence>
<organism evidence="3">
    <name type="scientific">Harpegnathos saltator</name>
    <name type="common">Jerdon's jumping ant</name>
    <dbReference type="NCBI Taxonomy" id="610380"/>
    <lineage>
        <taxon>Eukaryota</taxon>
        <taxon>Metazoa</taxon>
        <taxon>Ecdysozoa</taxon>
        <taxon>Arthropoda</taxon>
        <taxon>Hexapoda</taxon>
        <taxon>Insecta</taxon>
        <taxon>Pterygota</taxon>
        <taxon>Neoptera</taxon>
        <taxon>Endopterygota</taxon>
        <taxon>Hymenoptera</taxon>
        <taxon>Apocrita</taxon>
        <taxon>Aculeata</taxon>
        <taxon>Formicoidea</taxon>
        <taxon>Formicidae</taxon>
        <taxon>Ponerinae</taxon>
        <taxon>Ponerini</taxon>
        <taxon>Harpegnathos</taxon>
    </lineage>
</organism>
<dbReference type="Proteomes" id="UP000008237">
    <property type="component" value="Unassembled WGS sequence"/>
</dbReference>
<accession>E2BQ44</accession>
<feature type="signal peptide" evidence="1">
    <location>
        <begin position="1"/>
        <end position="19"/>
    </location>
</feature>
<gene>
    <name evidence="2" type="ORF">EAI_05181</name>
</gene>
<evidence type="ECO:0000313" key="3">
    <source>
        <dbReference type="Proteomes" id="UP000008237"/>
    </source>
</evidence>
<feature type="chain" id="PRO_5003157403" evidence="1">
    <location>
        <begin position="20"/>
        <end position="177"/>
    </location>
</feature>
<dbReference type="AlphaFoldDB" id="E2BQ44"/>
<sequence>MRIFKTVLLIAYLGASVHCLPVGGKSTTESAVPPTVVPSTTEATTAAPLLSTQLDTNYYDQRQNGSENYRIHVDGVVLVFAPVEALLLAGATAAGTTASNSPTSEHDGPAPLKVGLAQLDAAQLAVAQLDSEKPNADLQNKTEPANSKTIHRSPLRVAHLLAPFLRRLHPNHSASVH</sequence>
<dbReference type="EMBL" id="GL449694">
    <property type="protein sequence ID" value="EFN82232.1"/>
    <property type="molecule type" value="Genomic_DNA"/>
</dbReference>
<evidence type="ECO:0000313" key="2">
    <source>
        <dbReference type="EMBL" id="EFN82232.1"/>
    </source>
</evidence>
<reference evidence="2 3" key="1">
    <citation type="journal article" date="2010" name="Science">
        <title>Genomic comparison of the ants Camponotus floridanus and Harpegnathos saltator.</title>
        <authorList>
            <person name="Bonasio R."/>
            <person name="Zhang G."/>
            <person name="Ye C."/>
            <person name="Mutti N.S."/>
            <person name="Fang X."/>
            <person name="Qin N."/>
            <person name="Donahue G."/>
            <person name="Yang P."/>
            <person name="Li Q."/>
            <person name="Li C."/>
            <person name="Zhang P."/>
            <person name="Huang Z."/>
            <person name="Berger S.L."/>
            <person name="Reinberg D."/>
            <person name="Wang J."/>
            <person name="Liebig J."/>
        </authorList>
    </citation>
    <scope>NUCLEOTIDE SEQUENCE [LARGE SCALE GENOMIC DNA]</scope>
    <source>
        <strain evidence="2 3">R22 G/1</strain>
    </source>
</reference>
<keyword evidence="1" id="KW-0732">Signal</keyword>
<proteinExistence type="predicted"/>
<dbReference type="OrthoDB" id="8192989at2759"/>